<dbReference type="Gene3D" id="2.30.30.40">
    <property type="entry name" value="SH3 Domains"/>
    <property type="match status" value="1"/>
</dbReference>
<dbReference type="OrthoDB" id="10255964at2759"/>
<keyword evidence="6" id="KW-1185">Reference proteome</keyword>
<dbReference type="EMBL" id="JWZT01002471">
    <property type="protein sequence ID" value="KII69306.1"/>
    <property type="molecule type" value="Genomic_DNA"/>
</dbReference>
<gene>
    <name evidence="5" type="ORF">RF11_13795</name>
</gene>
<dbReference type="FunFam" id="2.30.30.40:FF:000072">
    <property type="entry name" value="Unconventional Myosin IB"/>
    <property type="match status" value="1"/>
</dbReference>
<evidence type="ECO:0000256" key="3">
    <source>
        <dbReference type="SAM" id="MobiDB-lite"/>
    </source>
</evidence>
<dbReference type="Pfam" id="PF00018">
    <property type="entry name" value="SH3_1"/>
    <property type="match status" value="1"/>
</dbReference>
<protein>
    <submittedName>
        <fullName evidence="5">SH3 domain-containing protein 21</fullName>
    </submittedName>
</protein>
<sequence length="408" mass="47190">MEQEYTGYADNFFDDSVMAINGFEKIYFHSNKTFDIINTLLAIIETKMTMEENHARSLAKVYKNFSRHEHIDNKLVSAVVENIKEDAEMRLQLCKDIKINILNPIRETFNNQAEILKKAKSTVSFEIKTRKNLFENANKACRNFTQKNRLHEQTYKQPIEEVTDEKVKHKMYKSQETVRQAETEAQVCIQSLHRCLHSFEKIYRDYCSKIEATDHMLIDGACFGLENLFSITNKHLIDLQEMFKRTLAIPDEAKSDAYCANFLKNECQKNVFPTYVSIYCEDVNGKKEYRVHLSTTPTGDGESVQYFKGDMPRTASMTTSREIENDDDQSITQSVGDSMQRTCKSRIGCLAKSLYDFQPETSDELTLREGDIIKVIGVEDEHWYKGELNGNKGVFPSNYVTFDDVPDK</sequence>
<feature type="domain" description="SH3" evidence="4">
    <location>
        <begin position="346"/>
        <end position="405"/>
    </location>
</feature>
<accession>A0A0C2MPX3</accession>
<dbReference type="Gene3D" id="1.20.1270.60">
    <property type="entry name" value="Arfaptin homology (AH) domain/BAR domain"/>
    <property type="match status" value="1"/>
</dbReference>
<dbReference type="InterPro" id="IPR027267">
    <property type="entry name" value="AH/BAR_dom_sf"/>
</dbReference>
<dbReference type="InterPro" id="IPR036028">
    <property type="entry name" value="SH3-like_dom_sf"/>
</dbReference>
<dbReference type="GO" id="GO:0005737">
    <property type="term" value="C:cytoplasm"/>
    <property type="evidence" value="ECO:0007669"/>
    <property type="project" value="TreeGrafter"/>
</dbReference>
<keyword evidence="1 2" id="KW-0728">SH3 domain</keyword>
<dbReference type="InterPro" id="IPR050384">
    <property type="entry name" value="Endophilin_SH3RF"/>
</dbReference>
<dbReference type="PANTHER" id="PTHR14167:SF116">
    <property type="entry name" value="CAP, ISOFORM AC"/>
    <property type="match status" value="1"/>
</dbReference>
<dbReference type="SUPFAM" id="SSF103657">
    <property type="entry name" value="BAR/IMD domain-like"/>
    <property type="match status" value="1"/>
</dbReference>
<proteinExistence type="predicted"/>
<dbReference type="PRINTS" id="PR00452">
    <property type="entry name" value="SH3DOMAIN"/>
</dbReference>
<name>A0A0C2MPX3_THEKT</name>
<feature type="region of interest" description="Disordered" evidence="3">
    <location>
        <begin position="318"/>
        <end position="337"/>
    </location>
</feature>
<organism evidence="5 6">
    <name type="scientific">Thelohanellus kitauei</name>
    <name type="common">Myxosporean</name>
    <dbReference type="NCBI Taxonomy" id="669202"/>
    <lineage>
        <taxon>Eukaryota</taxon>
        <taxon>Metazoa</taxon>
        <taxon>Cnidaria</taxon>
        <taxon>Myxozoa</taxon>
        <taxon>Myxosporea</taxon>
        <taxon>Bivalvulida</taxon>
        <taxon>Platysporina</taxon>
        <taxon>Myxobolidae</taxon>
        <taxon>Thelohanellus</taxon>
    </lineage>
</organism>
<evidence type="ECO:0000313" key="5">
    <source>
        <dbReference type="EMBL" id="KII69306.1"/>
    </source>
</evidence>
<reference evidence="5 6" key="1">
    <citation type="journal article" date="2014" name="Genome Biol. Evol.">
        <title>The genome of the myxosporean Thelohanellus kitauei shows adaptations to nutrient acquisition within its fish host.</title>
        <authorList>
            <person name="Yang Y."/>
            <person name="Xiong J."/>
            <person name="Zhou Z."/>
            <person name="Huo F."/>
            <person name="Miao W."/>
            <person name="Ran C."/>
            <person name="Liu Y."/>
            <person name="Zhang J."/>
            <person name="Feng J."/>
            <person name="Wang M."/>
            <person name="Wang M."/>
            <person name="Wang L."/>
            <person name="Yao B."/>
        </authorList>
    </citation>
    <scope>NUCLEOTIDE SEQUENCE [LARGE SCALE GENOMIC DNA]</scope>
    <source>
        <strain evidence="5">Wuqing</strain>
    </source>
</reference>
<dbReference type="AlphaFoldDB" id="A0A0C2MPX3"/>
<dbReference type="PROSITE" id="PS50002">
    <property type="entry name" value="SH3"/>
    <property type="match status" value="1"/>
</dbReference>
<comment type="caution">
    <text evidence="5">The sequence shown here is derived from an EMBL/GenBank/DDBJ whole genome shotgun (WGS) entry which is preliminary data.</text>
</comment>
<dbReference type="InterPro" id="IPR001452">
    <property type="entry name" value="SH3_domain"/>
</dbReference>
<dbReference type="OMA" id="KNYEARC"/>
<evidence type="ECO:0000256" key="1">
    <source>
        <dbReference type="ARBA" id="ARBA00022443"/>
    </source>
</evidence>
<dbReference type="PANTHER" id="PTHR14167">
    <property type="entry name" value="SH3 DOMAIN-CONTAINING"/>
    <property type="match status" value="1"/>
</dbReference>
<dbReference type="SMART" id="SM00326">
    <property type="entry name" value="SH3"/>
    <property type="match status" value="1"/>
</dbReference>
<dbReference type="CDD" id="cd00174">
    <property type="entry name" value="SH3"/>
    <property type="match status" value="1"/>
</dbReference>
<dbReference type="Proteomes" id="UP000031668">
    <property type="component" value="Unassembled WGS sequence"/>
</dbReference>
<evidence type="ECO:0000313" key="6">
    <source>
        <dbReference type="Proteomes" id="UP000031668"/>
    </source>
</evidence>
<dbReference type="PRINTS" id="PR00499">
    <property type="entry name" value="P67PHOX"/>
</dbReference>
<dbReference type="SUPFAM" id="SSF50044">
    <property type="entry name" value="SH3-domain"/>
    <property type="match status" value="1"/>
</dbReference>
<evidence type="ECO:0000256" key="2">
    <source>
        <dbReference type="PROSITE-ProRule" id="PRU00192"/>
    </source>
</evidence>
<evidence type="ECO:0000259" key="4">
    <source>
        <dbReference type="PROSITE" id="PS50002"/>
    </source>
</evidence>